<evidence type="ECO:0000313" key="5">
    <source>
        <dbReference type="Proteomes" id="UP000295135"/>
    </source>
</evidence>
<dbReference type="CDD" id="cd05121">
    <property type="entry name" value="ABC1_ADCK3-like"/>
    <property type="match status" value="1"/>
</dbReference>
<keyword evidence="2" id="KW-1133">Transmembrane helix</keyword>
<reference evidence="4 5" key="1">
    <citation type="submission" date="2019-03" db="EMBL/GenBank/DDBJ databases">
        <title>Genomic Encyclopedia of Type Strains, Phase IV (KMG-IV): sequencing the most valuable type-strain genomes for metagenomic binning, comparative biology and taxonomic classification.</title>
        <authorList>
            <person name="Goeker M."/>
        </authorList>
    </citation>
    <scope>NUCLEOTIDE SEQUENCE [LARGE SCALE GENOMIC DNA]</scope>
    <source>
        <strain evidence="4 5">DSM 103923</strain>
    </source>
</reference>
<evidence type="ECO:0000259" key="3">
    <source>
        <dbReference type="Pfam" id="PF03109"/>
    </source>
</evidence>
<feature type="domain" description="ABC1 atypical kinase-like" evidence="3">
    <location>
        <begin position="99"/>
        <end position="344"/>
    </location>
</feature>
<sequence>MLRETLSVVRDLPRLQEIASVLIRYGWGDAVRILGLSHILERAGRLLHWQTTNEITQLDLPVRIRLALTDLGPTFVKLGQVLATRVDMFPPAWIEEFEKLHNRVPAVPFELVRPALERAFGGDIDQACASFEREAFAAASIAQVHRAALKDGTPVVVKVRRPDIVPKIEADLRILTHFARLVELEMPESRRYHPVQIVQQLRRSLMRELDLIKEARNIDRFASNFAGDETVRVPRVHWQYCSEEVNVQDELQGVPGSDLAAARAAGLDLGLLAARGGDAVLKMILLDGYFHADPHPGNVIYLPGNVVGMIDFGMVGRLTERRREQLIDFLNALVLKDAEGMLNVLTVWAGDAEVDEEKLAYDIDELVFSYDNLSLKDIQIGPLLSEITALMRENNLALPPDLTLLFKALITLEGLGRQLTPEFHMVDHIEPFIKEVYARRFTPGALAKRARHGLREVMDVVMGLPRDLARLFRQARRGSLRIDLDLKRLDHFGLQLNQAANRLTMGILTGSLVIGSSIIMTVPDAPAGLSFLGQLGFFLAFANSVWILYSIWRSGKD</sequence>
<protein>
    <submittedName>
        <fullName evidence="4">2-octaprenylphenol hydroxylase</fullName>
    </submittedName>
</protein>
<accession>A0A4R3JVL8</accession>
<organism evidence="4 5">
    <name type="scientific">Sulfuritortus calidifontis</name>
    <dbReference type="NCBI Taxonomy" id="1914471"/>
    <lineage>
        <taxon>Bacteria</taxon>
        <taxon>Pseudomonadati</taxon>
        <taxon>Pseudomonadota</taxon>
        <taxon>Betaproteobacteria</taxon>
        <taxon>Nitrosomonadales</taxon>
        <taxon>Thiobacillaceae</taxon>
        <taxon>Sulfuritortus</taxon>
    </lineage>
</organism>
<comment type="similarity">
    <text evidence="1">Belongs to the protein kinase superfamily. ADCK protein kinase family.</text>
</comment>
<dbReference type="PANTHER" id="PTHR10566:SF113">
    <property type="entry name" value="PROTEIN ACTIVITY OF BC1 COMPLEX KINASE 7, CHLOROPLASTIC"/>
    <property type="match status" value="1"/>
</dbReference>
<dbReference type="InterPro" id="IPR011009">
    <property type="entry name" value="Kinase-like_dom_sf"/>
</dbReference>
<dbReference type="OrthoDB" id="9795390at2"/>
<dbReference type="PANTHER" id="PTHR10566">
    <property type="entry name" value="CHAPERONE-ACTIVITY OF BC1 COMPLEX CABC1 -RELATED"/>
    <property type="match status" value="1"/>
</dbReference>
<feature type="transmembrane region" description="Helical" evidence="2">
    <location>
        <begin position="528"/>
        <end position="552"/>
    </location>
</feature>
<evidence type="ECO:0000256" key="2">
    <source>
        <dbReference type="SAM" id="Phobius"/>
    </source>
</evidence>
<dbReference type="AlphaFoldDB" id="A0A4R3JVL8"/>
<evidence type="ECO:0000256" key="1">
    <source>
        <dbReference type="ARBA" id="ARBA00009670"/>
    </source>
</evidence>
<dbReference type="InterPro" id="IPR050154">
    <property type="entry name" value="UbiB_kinase"/>
</dbReference>
<proteinExistence type="inferred from homology"/>
<name>A0A4R3JVL8_9PROT</name>
<keyword evidence="2" id="KW-0472">Membrane</keyword>
<keyword evidence="2" id="KW-0812">Transmembrane</keyword>
<dbReference type="InterPro" id="IPR004147">
    <property type="entry name" value="ABC1_dom"/>
</dbReference>
<comment type="caution">
    <text evidence="4">The sequence shown here is derived from an EMBL/GenBank/DDBJ whole genome shotgun (WGS) entry which is preliminary data.</text>
</comment>
<keyword evidence="5" id="KW-1185">Reference proteome</keyword>
<dbReference type="Pfam" id="PF03109">
    <property type="entry name" value="ABC1"/>
    <property type="match status" value="1"/>
</dbReference>
<dbReference type="EMBL" id="SLZY01000013">
    <property type="protein sequence ID" value="TCS70883.1"/>
    <property type="molecule type" value="Genomic_DNA"/>
</dbReference>
<evidence type="ECO:0000313" key="4">
    <source>
        <dbReference type="EMBL" id="TCS70883.1"/>
    </source>
</evidence>
<dbReference type="Proteomes" id="UP000295135">
    <property type="component" value="Unassembled WGS sequence"/>
</dbReference>
<gene>
    <name evidence="4" type="ORF">EDC61_11336</name>
</gene>
<dbReference type="RefSeq" id="WP_126460938.1">
    <property type="nucleotide sequence ID" value="NZ_AP018721.1"/>
</dbReference>
<dbReference type="SUPFAM" id="SSF56112">
    <property type="entry name" value="Protein kinase-like (PK-like)"/>
    <property type="match status" value="1"/>
</dbReference>